<name>A0A6I0F6V7_9FIRM</name>
<dbReference type="Pfam" id="PF02645">
    <property type="entry name" value="DegV"/>
    <property type="match status" value="1"/>
</dbReference>
<dbReference type="InterPro" id="IPR003797">
    <property type="entry name" value="DegV"/>
</dbReference>
<accession>A0A6I0F6V7</accession>
<dbReference type="PANTHER" id="PTHR33434:SF2">
    <property type="entry name" value="FATTY ACID-BINDING PROTEIN TM_1468"/>
    <property type="match status" value="1"/>
</dbReference>
<reference evidence="2 3" key="1">
    <citation type="submission" date="2019-10" db="EMBL/GenBank/DDBJ databases">
        <title>Alkaliphilus serpentinus sp. nov. and Alkaliphilus pronyensis sp. nov., two novel anaerobic alkaliphilic species isolated from the serpentinized-hosted hydrothermal field of the Prony Bay (New Caledonia).</title>
        <authorList>
            <person name="Postec A."/>
        </authorList>
    </citation>
    <scope>NUCLEOTIDE SEQUENCE [LARGE SCALE GENOMIC DNA]</scope>
    <source>
        <strain evidence="2 3">LacV</strain>
    </source>
</reference>
<keyword evidence="1" id="KW-0446">Lipid-binding</keyword>
<evidence type="ECO:0000256" key="1">
    <source>
        <dbReference type="ARBA" id="ARBA00023121"/>
    </source>
</evidence>
<dbReference type="RefSeq" id="WP_151860020.1">
    <property type="nucleotide sequence ID" value="NZ_WBZC01000009.1"/>
</dbReference>
<dbReference type="Proteomes" id="UP000432715">
    <property type="component" value="Unassembled WGS sequence"/>
</dbReference>
<dbReference type="AlphaFoldDB" id="A0A6I0F6V7"/>
<organism evidence="2 3">
    <name type="scientific">Alkaliphilus pronyensis</name>
    <dbReference type="NCBI Taxonomy" id="1482732"/>
    <lineage>
        <taxon>Bacteria</taxon>
        <taxon>Bacillati</taxon>
        <taxon>Bacillota</taxon>
        <taxon>Clostridia</taxon>
        <taxon>Peptostreptococcales</taxon>
        <taxon>Natronincolaceae</taxon>
        <taxon>Alkaliphilus</taxon>
    </lineage>
</organism>
<dbReference type="Gene3D" id="3.30.1180.10">
    <property type="match status" value="1"/>
</dbReference>
<evidence type="ECO:0000313" key="3">
    <source>
        <dbReference type="Proteomes" id="UP000432715"/>
    </source>
</evidence>
<sequence>MGKIQIVTDSTAYLSKEFAKKNDIKVVPLSVNFEGTVSNEGFPGEFDDFFERLATSKDFPTTSQPSAGAFVEVFQEALKEEKEVIAITISSKLSGTYTSAITATDIVGKESISVVDSLTTAANLKELIDIALVMIDEGFSRKEIVIRLEEEKKKMGILLTVGTLDYLKRGGRLSNTGALLGNLLNIKPIIALKEGKLVSVDKVRGKKKALAKIIENIPNQATVINICHIYALDEALEIKELLMYKFPSAKVDIQVLGPVIGAHLGPKAVGVLFRY</sequence>
<dbReference type="EMBL" id="WBZC01000009">
    <property type="protein sequence ID" value="KAB3537705.1"/>
    <property type="molecule type" value="Genomic_DNA"/>
</dbReference>
<dbReference type="PANTHER" id="PTHR33434">
    <property type="entry name" value="DEGV DOMAIN-CONTAINING PROTEIN DR_1986-RELATED"/>
    <property type="match status" value="1"/>
</dbReference>
<dbReference type="SUPFAM" id="SSF82549">
    <property type="entry name" value="DAK1/DegV-like"/>
    <property type="match status" value="1"/>
</dbReference>
<gene>
    <name evidence="2" type="ORF">F8154_02530</name>
</gene>
<keyword evidence="3" id="KW-1185">Reference proteome</keyword>
<evidence type="ECO:0000313" key="2">
    <source>
        <dbReference type="EMBL" id="KAB3537705.1"/>
    </source>
</evidence>
<dbReference type="OrthoDB" id="9780216at2"/>
<dbReference type="NCBIfam" id="TIGR00762">
    <property type="entry name" value="DegV"/>
    <property type="match status" value="1"/>
</dbReference>
<dbReference type="PROSITE" id="PS51482">
    <property type="entry name" value="DEGV"/>
    <property type="match status" value="1"/>
</dbReference>
<dbReference type="GO" id="GO:0008289">
    <property type="term" value="F:lipid binding"/>
    <property type="evidence" value="ECO:0007669"/>
    <property type="project" value="UniProtKB-KW"/>
</dbReference>
<protein>
    <submittedName>
        <fullName evidence="2">DegV family protein</fullName>
    </submittedName>
</protein>
<dbReference type="Gene3D" id="3.40.50.10170">
    <property type="match status" value="1"/>
</dbReference>
<proteinExistence type="predicted"/>
<dbReference type="InterPro" id="IPR043168">
    <property type="entry name" value="DegV_C"/>
</dbReference>
<comment type="caution">
    <text evidence="2">The sequence shown here is derived from an EMBL/GenBank/DDBJ whole genome shotgun (WGS) entry which is preliminary data.</text>
</comment>
<dbReference type="InterPro" id="IPR050270">
    <property type="entry name" value="DegV_domain_contain"/>
</dbReference>